<dbReference type="PANTHER" id="PTHR43690">
    <property type="entry name" value="NARDILYSIN"/>
    <property type="match status" value="1"/>
</dbReference>
<keyword evidence="3" id="KW-0378">Hydrolase</keyword>
<comment type="caution">
    <text evidence="9">The sequence shown here is derived from an EMBL/GenBank/DDBJ whole genome shotgun (WGS) entry which is preliminary data.</text>
</comment>
<gene>
    <name evidence="9" type="ORF">IFO71_19360</name>
</gene>
<keyword evidence="4" id="KW-0862">Zinc</keyword>
<dbReference type="GO" id="GO:0006508">
    <property type="term" value="P:proteolysis"/>
    <property type="evidence" value="ECO:0007669"/>
    <property type="project" value="UniProtKB-KW"/>
</dbReference>
<dbReference type="SUPFAM" id="SSF63411">
    <property type="entry name" value="LuxS/MPP-like metallohydrolase"/>
    <property type="match status" value="4"/>
</dbReference>
<feature type="signal peptide" evidence="6">
    <location>
        <begin position="1"/>
        <end position="26"/>
    </location>
</feature>
<dbReference type="InterPro" id="IPR011249">
    <property type="entry name" value="Metalloenz_LuxS/M16"/>
</dbReference>
<dbReference type="PANTHER" id="PTHR43690:SF17">
    <property type="entry name" value="PROTEIN YHJJ"/>
    <property type="match status" value="1"/>
</dbReference>
<evidence type="ECO:0000256" key="5">
    <source>
        <dbReference type="ARBA" id="ARBA00023049"/>
    </source>
</evidence>
<evidence type="ECO:0000256" key="3">
    <source>
        <dbReference type="ARBA" id="ARBA00022801"/>
    </source>
</evidence>
<dbReference type="Proteomes" id="UP000613768">
    <property type="component" value="Unassembled WGS sequence"/>
</dbReference>
<dbReference type="InterPro" id="IPR007863">
    <property type="entry name" value="Peptidase_M16_C"/>
</dbReference>
<feature type="domain" description="Peptidase M16 N-terminal" evidence="7">
    <location>
        <begin position="50"/>
        <end position="181"/>
    </location>
</feature>
<accession>A0AAW3ZP73</accession>
<organism evidence="9 10">
    <name type="scientific">Pseudomarimonas arenosa</name>
    <dbReference type="NCBI Taxonomy" id="2774145"/>
    <lineage>
        <taxon>Bacteria</taxon>
        <taxon>Pseudomonadati</taxon>
        <taxon>Pseudomonadota</taxon>
        <taxon>Gammaproteobacteria</taxon>
        <taxon>Lysobacterales</taxon>
        <taxon>Lysobacteraceae</taxon>
        <taxon>Pseudomarimonas</taxon>
    </lineage>
</organism>
<evidence type="ECO:0000313" key="9">
    <source>
        <dbReference type="EMBL" id="MBD8527911.1"/>
    </source>
</evidence>
<dbReference type="Gene3D" id="3.30.830.10">
    <property type="entry name" value="Metalloenzyme, LuxS/M16 peptidase-like"/>
    <property type="match status" value="4"/>
</dbReference>
<dbReference type="AlphaFoldDB" id="A0AAW3ZP73"/>
<dbReference type="InterPro" id="IPR011765">
    <property type="entry name" value="Pept_M16_N"/>
</dbReference>
<keyword evidence="6" id="KW-0732">Signal</keyword>
<feature type="domain" description="Peptidase M16 C-terminal" evidence="8">
    <location>
        <begin position="207"/>
        <end position="383"/>
    </location>
</feature>
<protein>
    <submittedName>
        <fullName evidence="9">Insulinase family protein</fullName>
    </submittedName>
</protein>
<proteinExistence type="inferred from homology"/>
<evidence type="ECO:0000256" key="6">
    <source>
        <dbReference type="SAM" id="SignalP"/>
    </source>
</evidence>
<feature type="domain" description="Peptidase M16 N-terminal" evidence="7">
    <location>
        <begin position="500"/>
        <end position="618"/>
    </location>
</feature>
<feature type="domain" description="Peptidase M16 C-terminal" evidence="8">
    <location>
        <begin position="648"/>
        <end position="820"/>
    </location>
</feature>
<dbReference type="RefSeq" id="WP_192031332.1">
    <property type="nucleotide sequence ID" value="NZ_JACYTR010000071.1"/>
</dbReference>
<evidence type="ECO:0000256" key="1">
    <source>
        <dbReference type="ARBA" id="ARBA00007261"/>
    </source>
</evidence>
<reference evidence="9 10" key="1">
    <citation type="submission" date="2020-09" db="EMBL/GenBank/DDBJ databases">
        <title>Pseudoxanthomonas sp. CAU 1598 isolated from sand of Yaerae Beach.</title>
        <authorList>
            <person name="Kim W."/>
        </authorList>
    </citation>
    <scope>NUCLEOTIDE SEQUENCE [LARGE SCALE GENOMIC DNA]</scope>
    <source>
        <strain evidence="9 10">CAU 1598</strain>
    </source>
</reference>
<dbReference type="InterPro" id="IPR050626">
    <property type="entry name" value="Peptidase_M16"/>
</dbReference>
<name>A0AAW3ZP73_9GAMM</name>
<comment type="similarity">
    <text evidence="1">Belongs to the peptidase M16 family.</text>
</comment>
<feature type="chain" id="PRO_5043610373" evidence="6">
    <location>
        <begin position="27"/>
        <end position="919"/>
    </location>
</feature>
<evidence type="ECO:0000256" key="4">
    <source>
        <dbReference type="ARBA" id="ARBA00022833"/>
    </source>
</evidence>
<dbReference type="GO" id="GO:0046872">
    <property type="term" value="F:metal ion binding"/>
    <property type="evidence" value="ECO:0007669"/>
    <property type="project" value="InterPro"/>
</dbReference>
<keyword evidence="2" id="KW-0645">Protease</keyword>
<dbReference type="Pfam" id="PF05193">
    <property type="entry name" value="Peptidase_M16_C"/>
    <property type="match status" value="2"/>
</dbReference>
<evidence type="ECO:0000259" key="8">
    <source>
        <dbReference type="Pfam" id="PF05193"/>
    </source>
</evidence>
<sequence>MRLPLAHRLLLSAFFAGAVALSPAHGATPVSPEQLIIPHQSFTLDNGLQVIVHEDHAVPIVSVNVWYKVGSRDEKPGRTGFAHLFEHFFFNGSEHYPHGFREAMDDLGANNRNGTTNTDRTNFFEDVPVSALERTLYLEADRMGWLSGHISKEMLERERGVVKNEKRQGENQPYGTVWSRVVEAIYPAGHPYSWSTIGRMEDLDAASLEDVREWYQQYYGPDNAVIVLAGDITLDRARELMVKYFGPIKPGAPIKRLQWAVPTLQQPLRDRMQDRVPQTRFYKVWHLPPAATRGSHAMELFADWLSGSEAAPLDRKLVFDTQLATDVGAFVWGKQLTSTFIVTASLRPGADPEALEKELDKVVAEALLRPAKAADLDRARSRLMASFARGIERLGSFGGRADALAEGLALYGDSQAYQKRLQDLASLPADQVRSIANEWLSKPNYTLVVEPFPALKAADESIDRTQLPGLGAPPEVAFPQVQTDSLPNGLKLMLLQRGSAPLIKLSLAVDAGAASDPDGAEGTARLAMNLLEKGTAKRDGFAISNRRDELGATLWTDNTLDLSLVGMTALKSALDDSMALLGEVALQPSFPSDMVEIERKRQLSAIEQQKASPTGAAFRVLPPLLYGEAHPYGRPGGGLGFESSVNALERQALAHWHGRWFAANNATLMAAGDISMDELKVLATKHFNRWPSKGVDAVPLPPATQGQAGTLYLIDRTDAPQSVIIAAHLVKQDVAVDELALESVMRNFGGMATSRLNRNLRLDKHWSYGTFGGVSEARGPRQFYVVAPVQTDKTVEALNEVKAEIAGLDGQRPLAGEEFDSVVRSQLSRLPARFETLDSLIGAATQMVSYGREPAYYYGYAEALRKLSADDLNQAAGTLVDPDRLTWVVIGDLSKIEAGLRELNWAKVQLLDAEGKPKQ</sequence>
<evidence type="ECO:0000313" key="10">
    <source>
        <dbReference type="Proteomes" id="UP000613768"/>
    </source>
</evidence>
<dbReference type="GO" id="GO:0008237">
    <property type="term" value="F:metallopeptidase activity"/>
    <property type="evidence" value="ECO:0007669"/>
    <property type="project" value="UniProtKB-KW"/>
</dbReference>
<keyword evidence="5" id="KW-0482">Metalloprotease</keyword>
<dbReference type="EMBL" id="JACYTR010000071">
    <property type="protein sequence ID" value="MBD8527911.1"/>
    <property type="molecule type" value="Genomic_DNA"/>
</dbReference>
<evidence type="ECO:0000256" key="2">
    <source>
        <dbReference type="ARBA" id="ARBA00022670"/>
    </source>
</evidence>
<dbReference type="Pfam" id="PF00675">
    <property type="entry name" value="Peptidase_M16"/>
    <property type="match status" value="2"/>
</dbReference>
<keyword evidence="10" id="KW-1185">Reference proteome</keyword>
<evidence type="ECO:0000259" key="7">
    <source>
        <dbReference type="Pfam" id="PF00675"/>
    </source>
</evidence>